<evidence type="ECO:0000256" key="2">
    <source>
        <dbReference type="SAM" id="MobiDB-lite"/>
    </source>
</evidence>
<feature type="region of interest" description="Disordered" evidence="2">
    <location>
        <begin position="1"/>
        <end position="44"/>
    </location>
</feature>
<sequence length="589" mass="65748">MNASPHYPRSIRRVDGTPSLRIGTSMGQTSSQATGSISESPRPSIEVDFGEIRKTWPTSATKNDFRNSLVFQNPPRTKRMVVMKRNIIRKIPGPIRTAMMALRGRSSTKIRHIVSEPFNVAKIVDGQPQPMDRYHELTEMAPREPCIPLSSHPVHISELEAMNERSFSMVSPMPGPRSDLCFQKSSPPCLTIMIPELSATTVDGETVDPSMQPHRPVRASPTLTEARAWKIHSDNARKACIKLGQVIEQVEVKNQRLEDENGQLENKNRQLEDKNRELEEELQEMRITRAAPSQHKAFADHFRMLYERELKKVDLLEKELETALAHATEKSEKVKKLQKQVELALELADASAAYAEALELNNPKRSSSQKSSESTESWSHSDEAKFFAVELPTPSLPPSPTVSTIPLLNSSISIYESDDDDRKGWMTASQILGGSASDDESDLRPIEPIEIPTILDTPTDLPTLPNSPTEQKASLIPITTLSHPTFTPRTTSPTTLNRISFNHNITPRVGRHPAVFRIPISSTPDTPAFSASVSWCPTLNMWEWCSVPEVELTDFVAEEKKKRRSSGRVFRGSELMSLRLPAGSAFGNA</sequence>
<gene>
    <name evidence="3" type="ORF">OCU04_010898</name>
</gene>
<comment type="caution">
    <text evidence="3">The sequence shown here is derived from an EMBL/GenBank/DDBJ whole genome shotgun (WGS) entry which is preliminary data.</text>
</comment>
<organism evidence="3 4">
    <name type="scientific">Sclerotinia nivalis</name>
    <dbReference type="NCBI Taxonomy" id="352851"/>
    <lineage>
        <taxon>Eukaryota</taxon>
        <taxon>Fungi</taxon>
        <taxon>Dikarya</taxon>
        <taxon>Ascomycota</taxon>
        <taxon>Pezizomycotina</taxon>
        <taxon>Leotiomycetes</taxon>
        <taxon>Helotiales</taxon>
        <taxon>Sclerotiniaceae</taxon>
        <taxon>Sclerotinia</taxon>
    </lineage>
</organism>
<feature type="compositionally biased region" description="Polar residues" evidence="2">
    <location>
        <begin position="25"/>
        <end position="41"/>
    </location>
</feature>
<evidence type="ECO:0000256" key="1">
    <source>
        <dbReference type="SAM" id="Coils"/>
    </source>
</evidence>
<feature type="coiled-coil region" evidence="1">
    <location>
        <begin position="240"/>
        <end position="347"/>
    </location>
</feature>
<proteinExistence type="predicted"/>
<evidence type="ECO:0000313" key="4">
    <source>
        <dbReference type="Proteomes" id="UP001152300"/>
    </source>
</evidence>
<evidence type="ECO:0000313" key="3">
    <source>
        <dbReference type="EMBL" id="KAJ8060587.1"/>
    </source>
</evidence>
<protein>
    <submittedName>
        <fullName evidence="3">Uncharacterized protein</fullName>
    </submittedName>
</protein>
<dbReference type="AlphaFoldDB" id="A0A9X0DG97"/>
<keyword evidence="4" id="KW-1185">Reference proteome</keyword>
<name>A0A9X0DG97_9HELO</name>
<dbReference type="EMBL" id="JAPEIS010000013">
    <property type="protein sequence ID" value="KAJ8060587.1"/>
    <property type="molecule type" value="Genomic_DNA"/>
</dbReference>
<dbReference type="Proteomes" id="UP001152300">
    <property type="component" value="Unassembled WGS sequence"/>
</dbReference>
<dbReference type="OrthoDB" id="3555475at2759"/>
<reference evidence="3" key="1">
    <citation type="submission" date="2022-11" db="EMBL/GenBank/DDBJ databases">
        <title>Genome Resource of Sclerotinia nivalis Strain SnTB1, a Plant Pathogen Isolated from American Ginseng.</title>
        <authorList>
            <person name="Fan S."/>
        </authorList>
    </citation>
    <scope>NUCLEOTIDE SEQUENCE</scope>
    <source>
        <strain evidence="3">SnTB1</strain>
    </source>
</reference>
<keyword evidence="1" id="KW-0175">Coiled coil</keyword>
<accession>A0A9X0DG97</accession>